<organism evidence="1 2">
    <name type="scientific">Araneus ventricosus</name>
    <name type="common">Orbweaver spider</name>
    <name type="synonym">Epeira ventricosa</name>
    <dbReference type="NCBI Taxonomy" id="182803"/>
    <lineage>
        <taxon>Eukaryota</taxon>
        <taxon>Metazoa</taxon>
        <taxon>Ecdysozoa</taxon>
        <taxon>Arthropoda</taxon>
        <taxon>Chelicerata</taxon>
        <taxon>Arachnida</taxon>
        <taxon>Araneae</taxon>
        <taxon>Araneomorphae</taxon>
        <taxon>Entelegynae</taxon>
        <taxon>Araneoidea</taxon>
        <taxon>Araneidae</taxon>
        <taxon>Araneus</taxon>
    </lineage>
</organism>
<protein>
    <submittedName>
        <fullName evidence="1">Uncharacterized protein</fullName>
    </submittedName>
</protein>
<proteinExistence type="predicted"/>
<dbReference type="EMBL" id="BGPR01000115">
    <property type="protein sequence ID" value="GBL95833.1"/>
    <property type="molecule type" value="Genomic_DNA"/>
</dbReference>
<keyword evidence="2" id="KW-1185">Reference proteome</keyword>
<sequence length="103" mass="11211">MHSVTDCFHSNQPSLSILSSRRNLSAAKHGDLTDNTPSFPTRTTFFPYHFHPKHLSFTLERGVRGIGTGSPSEGNGPNPGRGIDLFLLAGQHLLVGHESGRSF</sequence>
<reference evidence="1 2" key="1">
    <citation type="journal article" date="2019" name="Sci. Rep.">
        <title>Orb-weaving spider Araneus ventricosus genome elucidates the spidroin gene catalogue.</title>
        <authorList>
            <person name="Kono N."/>
            <person name="Nakamura H."/>
            <person name="Ohtoshi R."/>
            <person name="Moran D.A.P."/>
            <person name="Shinohara A."/>
            <person name="Yoshida Y."/>
            <person name="Fujiwara M."/>
            <person name="Mori M."/>
            <person name="Tomita M."/>
            <person name="Arakawa K."/>
        </authorList>
    </citation>
    <scope>NUCLEOTIDE SEQUENCE [LARGE SCALE GENOMIC DNA]</scope>
</reference>
<accession>A0A4Y2BV72</accession>
<gene>
    <name evidence="1" type="ORF">AVEN_227090_1</name>
</gene>
<name>A0A4Y2BV72_ARAVE</name>
<evidence type="ECO:0000313" key="1">
    <source>
        <dbReference type="EMBL" id="GBL95833.1"/>
    </source>
</evidence>
<evidence type="ECO:0000313" key="2">
    <source>
        <dbReference type="Proteomes" id="UP000499080"/>
    </source>
</evidence>
<dbReference type="Proteomes" id="UP000499080">
    <property type="component" value="Unassembled WGS sequence"/>
</dbReference>
<dbReference type="AlphaFoldDB" id="A0A4Y2BV72"/>
<comment type="caution">
    <text evidence="1">The sequence shown here is derived from an EMBL/GenBank/DDBJ whole genome shotgun (WGS) entry which is preliminary data.</text>
</comment>